<dbReference type="AlphaFoldDB" id="A0A6G9XJJ4"/>
<accession>A0A6G9XJJ4</accession>
<feature type="domain" description="Aldehyde dehydrogenase" evidence="3">
    <location>
        <begin position="213"/>
        <end position="399"/>
    </location>
</feature>
<evidence type="ECO:0000259" key="3">
    <source>
        <dbReference type="Pfam" id="PF00171"/>
    </source>
</evidence>
<dbReference type="GO" id="GO:0016620">
    <property type="term" value="F:oxidoreductase activity, acting on the aldehyde or oxo group of donors, NAD or NADP as acceptor"/>
    <property type="evidence" value="ECO:0007669"/>
    <property type="project" value="InterPro"/>
</dbReference>
<dbReference type="EMBL" id="CP046171">
    <property type="protein sequence ID" value="QIS01068.1"/>
    <property type="molecule type" value="Genomic_DNA"/>
</dbReference>
<sequence>MGTTFDEAAIDAALAELSAGERVWAATPLRRRRELLDDIHTRTGRFAGDWVRAAQTIKGLAADSPLVGEEWMSGPLTLLQATAALSATLAALEQGRSPLDGVTLQTAPGDRVAVPILPLSGYDRLLLNGFRGEVWLRPGVDADTARRRAGLAQLDPGATGGIGVVLGAGNITSIPPLDALYELYAHNRVVILKLNPITDPLYTVYEMVFAPLCELGVLRIVTGGAETGGYLVHHDDVAHVHMTGSALTHDAIVWGPGQAGLDRKREQRPLLAKPITSELGGVSPTIVVPGDWSEADLRFQAEHVATQRLHNGGYNCVAAQALVLSKGWHLREQFLAELRTALAAAPRRTPYYPGSDDRVADALAAYPKATSVEGGRVLVEQVPRTETPLLRTEYFAPVLGVVELPYAGTEFLTRAVEFANTELTGTLGANVLAHPGTIRELGPDFDRALERLRYGTIAVNAWTGLAFLAPRASWGAFPGHTLDDVQSGIGVVHNAFLLDDVERTVMRGPFRPAPRSLLHGELALSPKPPWFVGNTTAAATGRKLTEFYATVNPARIPGIFWSALRG</sequence>
<organism evidence="4 5">
    <name type="scientific">Nocardia brasiliensis</name>
    <dbReference type="NCBI Taxonomy" id="37326"/>
    <lineage>
        <taxon>Bacteria</taxon>
        <taxon>Bacillati</taxon>
        <taxon>Actinomycetota</taxon>
        <taxon>Actinomycetes</taxon>
        <taxon>Mycobacteriales</taxon>
        <taxon>Nocardiaceae</taxon>
        <taxon>Nocardia</taxon>
    </lineage>
</organism>
<keyword evidence="2" id="KW-0560">Oxidoreductase</keyword>
<reference evidence="4 5" key="1">
    <citation type="journal article" date="2019" name="ACS Chem. Biol.">
        <title>Identification and Mobilization of a Cryptic Antibiotic Biosynthesis Gene Locus from a Human-Pathogenic Nocardia Isolate.</title>
        <authorList>
            <person name="Herisse M."/>
            <person name="Ishida K."/>
            <person name="Porter J.L."/>
            <person name="Howden B."/>
            <person name="Hertweck C."/>
            <person name="Stinear T.P."/>
            <person name="Pidot S.J."/>
        </authorList>
    </citation>
    <scope>NUCLEOTIDE SEQUENCE [LARGE SCALE GENOMIC DNA]</scope>
    <source>
        <strain evidence="4 5">AUSMDU00024985</strain>
    </source>
</reference>
<dbReference type="PANTHER" id="PTHR42804">
    <property type="entry name" value="ALDEHYDE DEHYDROGENASE"/>
    <property type="match status" value="1"/>
</dbReference>
<comment type="similarity">
    <text evidence="1">Belongs to the aldehyde dehydrogenase family.</text>
</comment>
<evidence type="ECO:0000256" key="2">
    <source>
        <dbReference type="ARBA" id="ARBA00023002"/>
    </source>
</evidence>
<dbReference type="SUPFAM" id="SSF53720">
    <property type="entry name" value="ALDH-like"/>
    <property type="match status" value="1"/>
</dbReference>
<dbReference type="RefSeq" id="WP_167460221.1">
    <property type="nucleotide sequence ID" value="NZ_CP046171.1"/>
</dbReference>
<proteinExistence type="inferred from homology"/>
<evidence type="ECO:0000313" key="5">
    <source>
        <dbReference type="Proteomes" id="UP000501705"/>
    </source>
</evidence>
<dbReference type="InterPro" id="IPR016162">
    <property type="entry name" value="Ald_DH_N"/>
</dbReference>
<protein>
    <submittedName>
        <fullName evidence="4">Aldehyde dehydrogenase family protein</fullName>
    </submittedName>
</protein>
<gene>
    <name evidence="4" type="ORF">F5X71_00830</name>
</gene>
<name>A0A6G9XJJ4_NOCBR</name>
<dbReference type="InterPro" id="IPR016161">
    <property type="entry name" value="Ald_DH/histidinol_DH"/>
</dbReference>
<dbReference type="InterPro" id="IPR016163">
    <property type="entry name" value="Ald_DH_C"/>
</dbReference>
<dbReference type="Pfam" id="PF00171">
    <property type="entry name" value="Aldedh"/>
    <property type="match status" value="1"/>
</dbReference>
<dbReference type="Gene3D" id="3.40.605.10">
    <property type="entry name" value="Aldehyde Dehydrogenase, Chain A, domain 1"/>
    <property type="match status" value="1"/>
</dbReference>
<dbReference type="Proteomes" id="UP000501705">
    <property type="component" value="Chromosome"/>
</dbReference>
<dbReference type="PANTHER" id="PTHR42804:SF1">
    <property type="entry name" value="ALDEHYDE DEHYDROGENASE-RELATED"/>
    <property type="match status" value="1"/>
</dbReference>
<evidence type="ECO:0000313" key="4">
    <source>
        <dbReference type="EMBL" id="QIS01068.1"/>
    </source>
</evidence>
<dbReference type="InterPro" id="IPR015590">
    <property type="entry name" value="Aldehyde_DH_dom"/>
</dbReference>
<dbReference type="Gene3D" id="3.40.309.10">
    <property type="entry name" value="Aldehyde Dehydrogenase, Chain A, domain 2"/>
    <property type="match status" value="1"/>
</dbReference>
<evidence type="ECO:0000256" key="1">
    <source>
        <dbReference type="ARBA" id="ARBA00009986"/>
    </source>
</evidence>